<gene>
    <name evidence="1" type="ORF">MarDSR_442</name>
</gene>
<organism evidence="1">
    <name type="scientific">Marseillevirus sp</name>
    <dbReference type="NCBI Taxonomy" id="2809551"/>
    <lineage>
        <taxon>Viruses</taxon>
        <taxon>Varidnaviria</taxon>
        <taxon>Bamfordvirae</taxon>
        <taxon>Nucleocytoviricota</taxon>
        <taxon>Megaviricetes</taxon>
        <taxon>Pimascovirales</taxon>
        <taxon>Pimascovirales incertae sedis</taxon>
        <taxon>Marseilleviridae</taxon>
        <taxon>Marseillevirus</taxon>
    </lineage>
</organism>
<accession>A0AA96ETA3</accession>
<evidence type="ECO:0000313" key="1">
    <source>
        <dbReference type="EMBL" id="WNL50481.1"/>
    </source>
</evidence>
<reference evidence="1" key="1">
    <citation type="submission" date="2023-07" db="EMBL/GenBank/DDBJ databases">
        <authorList>
            <person name="Xia Y."/>
        </authorList>
    </citation>
    <scope>NUCLEOTIDE SEQUENCE</scope>
    <source>
        <strain evidence="1">E</strain>
    </source>
</reference>
<dbReference type="EMBL" id="OR343189">
    <property type="protein sequence ID" value="WNL50481.1"/>
    <property type="molecule type" value="Genomic_DNA"/>
</dbReference>
<proteinExistence type="predicted"/>
<name>A0AA96ETA3_9VIRU</name>
<protein>
    <submittedName>
        <fullName evidence="1">Uncharacterized protein</fullName>
    </submittedName>
</protein>
<sequence length="102" mass="11904">MEKDVPKLVSETEKLFLFYSNNAKKFSSLSHKQRQQKFGKLSLFRYCEEKDVEKLALLPQELLNRAQEISKGKEQDFYSEAFVEGCIAKKVNAMSQYISKNE</sequence>